<dbReference type="InterPro" id="IPR014710">
    <property type="entry name" value="RmlC-like_jellyroll"/>
</dbReference>
<keyword evidence="2" id="KW-0614">Plasmid</keyword>
<keyword evidence="1" id="KW-0732">Signal</keyword>
<dbReference type="AlphaFoldDB" id="A0A0P0RPT0"/>
<protein>
    <submittedName>
        <fullName evidence="2">Cupin</fullName>
    </submittedName>
</protein>
<feature type="signal peptide" evidence="1">
    <location>
        <begin position="1"/>
        <end position="24"/>
    </location>
</feature>
<evidence type="ECO:0000313" key="2">
    <source>
        <dbReference type="EMBL" id="ALL71014.1"/>
    </source>
</evidence>
<dbReference type="SUPFAM" id="SSF51182">
    <property type="entry name" value="RmlC-like cupins"/>
    <property type="match status" value="1"/>
</dbReference>
<gene>
    <name evidence="2" type="ORF">K788_0002157</name>
</gene>
<reference evidence="2 3" key="1">
    <citation type="journal article" date="2014" name="Genome Announc.">
        <title>Draft Genome Sequence of the Haloacid-Degrading Burkholderia caribensis Strain MBA4.</title>
        <authorList>
            <person name="Pan Y."/>
            <person name="Kong K.F."/>
            <person name="Tsang J.S."/>
        </authorList>
    </citation>
    <scope>NUCLEOTIDE SEQUENCE [LARGE SCALE GENOMIC DNA]</scope>
    <source>
        <strain evidence="2 3">MBA4</strain>
        <plasmid evidence="3">Plasmid</plasmid>
    </source>
</reference>
<name>A0A0P0RPT0_9BURK</name>
<dbReference type="KEGG" id="bcai:K788_0002157"/>
<organism evidence="2 3">
    <name type="scientific">Paraburkholderia caribensis MBA4</name>
    <dbReference type="NCBI Taxonomy" id="1323664"/>
    <lineage>
        <taxon>Bacteria</taxon>
        <taxon>Pseudomonadati</taxon>
        <taxon>Pseudomonadota</taxon>
        <taxon>Betaproteobacteria</taxon>
        <taxon>Burkholderiales</taxon>
        <taxon>Burkholderiaceae</taxon>
        <taxon>Paraburkholderia</taxon>
    </lineage>
</organism>
<dbReference type="InterPro" id="IPR011051">
    <property type="entry name" value="RmlC_Cupin_sf"/>
</dbReference>
<dbReference type="Gene3D" id="2.60.120.10">
    <property type="entry name" value="Jelly Rolls"/>
    <property type="match status" value="1"/>
</dbReference>
<dbReference type="EMBL" id="CP012748">
    <property type="protein sequence ID" value="ALL71014.1"/>
    <property type="molecule type" value="Genomic_DNA"/>
</dbReference>
<geneLocation type="plasmid" evidence="3"/>
<feature type="chain" id="PRO_5006054541" evidence="1">
    <location>
        <begin position="25"/>
        <end position="152"/>
    </location>
</feature>
<dbReference type="InterPro" id="IPR028013">
    <property type="entry name" value="DUF4437"/>
</dbReference>
<dbReference type="GeneID" id="69974419"/>
<evidence type="ECO:0000256" key="1">
    <source>
        <dbReference type="SAM" id="SignalP"/>
    </source>
</evidence>
<proteinExistence type="predicted"/>
<dbReference type="Proteomes" id="UP000019146">
    <property type="component" value="Plasmid unnamed"/>
</dbReference>
<sequence>MLFTKTIKRMTIAAAIVATIPALAAAAGGNPDLYADSSKVVPVTELKFYQDKEGLTVANGWGDPASGAHSNYIKMPGGTASGVHTHTYSYYGVVIAGVVANELPGSKQDHPLPAGSYWYQKGGEQHVTKCISQTECIFFVTSKGAFDYLPAR</sequence>
<accession>A0A0P0RPT0</accession>
<evidence type="ECO:0000313" key="3">
    <source>
        <dbReference type="Proteomes" id="UP000019146"/>
    </source>
</evidence>
<dbReference type="Pfam" id="PF14499">
    <property type="entry name" value="DUF4437"/>
    <property type="match status" value="1"/>
</dbReference>
<dbReference type="RefSeq" id="WP_035993143.1">
    <property type="nucleotide sequence ID" value="NZ_CP012748.1"/>
</dbReference>